<dbReference type="RefSeq" id="XP_066673515.1">
    <property type="nucleotide sequence ID" value="XM_066806219.1"/>
</dbReference>
<dbReference type="PANTHER" id="PTHR13367">
    <property type="entry name" value="UBIQUITIN THIOESTERASE"/>
    <property type="match status" value="1"/>
</dbReference>
<keyword evidence="3" id="KW-0645">Protease</keyword>
<protein>
    <recommendedName>
        <fullName evidence="2">ubiquitinyl hydrolase 1</fullName>
        <ecNumber evidence="2">3.4.19.12</ecNumber>
    </recommendedName>
</protein>
<evidence type="ECO:0000256" key="3">
    <source>
        <dbReference type="ARBA" id="ARBA00022670"/>
    </source>
</evidence>
<dbReference type="InterPro" id="IPR051346">
    <property type="entry name" value="OTU_Deubiquitinase"/>
</dbReference>
<evidence type="ECO:0000313" key="11">
    <source>
        <dbReference type="Proteomes" id="UP001433268"/>
    </source>
</evidence>
<sequence>MLADTKNLVRVIVPKALLQQTAQLLSTSVGSLLGRQVRHIPLSRRTSTKEDTIKLYHSLHREIQKQSGIMLCVPEHNLSFMLSGQQRLLDQRVPEASVMLRTQGWLNATVRDIMDESDHILAVKTQLIYPSGSLYSVDGHPTRWLVIESVLALVDMHLYSLEKTFTQSVQVVRRPQGGFPLRIYLLRPDVGEELVRRLRNDILQGRMGILPVESFDLQDKVAIREFLSGGKMRPGSIDRINKLCPDQLHIRQTVYLLRGLLCQRILIATLRKRWNVEYGLHPERDPIAVPYLAKGVPSEQSEYGHCDVAILLTCLSFYHGGLNESQTREAIEQVLKSDDPASLYEKWIDERLPEYLRDWQSLNVDDPQQLSQIWACVRYRVPVIDYYLNTFVFPRHAKQFKVKIQSNGWDLPLPTSRSGVGEHVRFSGTTGFSGTNDNKTLLPLNIKQEDLEPLSHTNAEVLTYLLQQRSRRYYKIADRKGNRLSEVEFLQMLNKHGYRILIDAGASILEMDNYTLATTWLQVDNNASVALFFEGDKPMIVSKQGAKTPLLATPYADNLDGISSLPPTARAALTLGIGQTKDHTVQAAMRLRQLGTSQIVTFYAPPEVDRSIRDICRKKDHEHIQSPDVLQWLMTNTCESIEALQPLYYAQGTDFCRRKQAELDYPRFVDDDDERDQYVPAIRQNERQTLQQLYGPQKKGRSTAVTIRGGSSLAPYMKELEIRRKGFQDTGAAVHASALQEVEQERETEYEIELVRQVKRPPPCPPHKFPGLHRDLDIYARTGRIPGGSDWFVPMFRALSRTGLGRKYKVQREHVGFPLFLSGEFEKTVKVVMETYSDQFMRPVQWVLYSPSPESAVVVTPEEAEDLIPMLRDGAYPTYILTYAAPVTRRMVCFNSLRFFSIPSLPRNWTAPPDLVAELGLFAGRLYFDWDEYTSVCSLLGIDESMAINKEEFDFSPERETISAAESSTEASDRFHPKPFTFTREWLSVRRRGQDIAHSPMGFIASGKPLYADLPFFQRAREGAGVTSSLFAPVSAAGPMDPMAEGAAGVPPMHHDEEMDVGNYDAEAELRGDEVHEEIEYEEADKYQEGGKKS</sequence>
<name>A0ABR1X7Z2_9PEZI</name>
<evidence type="ECO:0000256" key="7">
    <source>
        <dbReference type="SAM" id="MobiDB-lite"/>
    </source>
</evidence>
<comment type="catalytic activity">
    <reaction evidence="1">
        <text>Thiol-dependent hydrolysis of ester, thioester, amide, peptide and isopeptide bonds formed by the C-terminal Gly of ubiquitin (a 76-residue protein attached to proteins as an intracellular targeting signal).</text>
        <dbReference type="EC" id="3.4.19.12"/>
    </reaction>
</comment>
<feature type="region of interest" description="Disordered" evidence="7">
    <location>
        <begin position="1065"/>
        <end position="1094"/>
    </location>
</feature>
<dbReference type="InterPro" id="IPR022099">
    <property type="entry name" value="DUF3638"/>
</dbReference>
<feature type="compositionally biased region" description="Basic and acidic residues" evidence="7">
    <location>
        <begin position="1084"/>
        <end position="1094"/>
    </location>
</feature>
<dbReference type="Pfam" id="PF12359">
    <property type="entry name" value="DUF3645"/>
    <property type="match status" value="1"/>
</dbReference>
<dbReference type="Proteomes" id="UP001433268">
    <property type="component" value="Unassembled WGS sequence"/>
</dbReference>
<accession>A0ABR1X7Z2</accession>
<comment type="caution">
    <text evidence="10">The sequence shown here is derived from an EMBL/GenBank/DDBJ whole genome shotgun (WGS) entry which is preliminary data.</text>
</comment>
<feature type="domain" description="DUF3638" evidence="8">
    <location>
        <begin position="2"/>
        <end position="161"/>
    </location>
</feature>
<evidence type="ECO:0000256" key="6">
    <source>
        <dbReference type="ARBA" id="ARBA00022807"/>
    </source>
</evidence>
<evidence type="ECO:0000259" key="8">
    <source>
        <dbReference type="Pfam" id="PF12340"/>
    </source>
</evidence>
<reference evidence="10 11" key="1">
    <citation type="submission" date="2023-01" db="EMBL/GenBank/DDBJ databases">
        <title>Analysis of 21 Apiospora genomes using comparative genomics revels a genus with tremendous synthesis potential of carbohydrate active enzymes and secondary metabolites.</title>
        <authorList>
            <person name="Sorensen T."/>
        </authorList>
    </citation>
    <scope>NUCLEOTIDE SEQUENCE [LARGE SCALE GENOMIC DNA]</scope>
    <source>
        <strain evidence="10 11">CBS 114990</strain>
    </source>
</reference>
<keyword evidence="11" id="KW-1185">Reference proteome</keyword>
<keyword evidence="5" id="KW-0378">Hydrolase</keyword>
<dbReference type="InterPro" id="IPR022105">
    <property type="entry name" value="DUF3645"/>
</dbReference>
<dbReference type="EMBL" id="JAQQWN010000003">
    <property type="protein sequence ID" value="KAK8091543.1"/>
    <property type="molecule type" value="Genomic_DNA"/>
</dbReference>
<dbReference type="PANTHER" id="PTHR13367:SF32">
    <property type="entry name" value="DUF6606 DOMAIN-CONTAINING PROTEIN"/>
    <property type="match status" value="1"/>
</dbReference>
<evidence type="ECO:0000313" key="10">
    <source>
        <dbReference type="EMBL" id="KAK8091543.1"/>
    </source>
</evidence>
<dbReference type="Pfam" id="PF12340">
    <property type="entry name" value="DUF3638"/>
    <property type="match status" value="1"/>
</dbReference>
<dbReference type="GeneID" id="92039279"/>
<keyword evidence="4" id="KW-0833">Ubl conjugation pathway</keyword>
<proteinExistence type="predicted"/>
<evidence type="ECO:0000256" key="5">
    <source>
        <dbReference type="ARBA" id="ARBA00022801"/>
    </source>
</evidence>
<organism evidence="10 11">
    <name type="scientific">Apiospora hydei</name>
    <dbReference type="NCBI Taxonomy" id="1337664"/>
    <lineage>
        <taxon>Eukaryota</taxon>
        <taxon>Fungi</taxon>
        <taxon>Dikarya</taxon>
        <taxon>Ascomycota</taxon>
        <taxon>Pezizomycotina</taxon>
        <taxon>Sordariomycetes</taxon>
        <taxon>Xylariomycetidae</taxon>
        <taxon>Amphisphaeriales</taxon>
        <taxon>Apiosporaceae</taxon>
        <taxon>Apiospora</taxon>
    </lineage>
</organism>
<evidence type="ECO:0000259" key="9">
    <source>
        <dbReference type="Pfam" id="PF12359"/>
    </source>
</evidence>
<evidence type="ECO:0000256" key="2">
    <source>
        <dbReference type="ARBA" id="ARBA00012759"/>
    </source>
</evidence>
<dbReference type="EC" id="3.4.19.12" evidence="2"/>
<keyword evidence="6" id="KW-0788">Thiol protease</keyword>
<feature type="domain" description="DUF3645" evidence="9">
    <location>
        <begin position="281"/>
        <end position="313"/>
    </location>
</feature>
<evidence type="ECO:0000256" key="1">
    <source>
        <dbReference type="ARBA" id="ARBA00000707"/>
    </source>
</evidence>
<gene>
    <name evidence="10" type="ORF">PG997_001904</name>
</gene>
<evidence type="ECO:0000256" key="4">
    <source>
        <dbReference type="ARBA" id="ARBA00022786"/>
    </source>
</evidence>